<comment type="caution">
    <text evidence="1">The sequence shown here is derived from an EMBL/GenBank/DDBJ whole genome shotgun (WGS) entry which is preliminary data.</text>
</comment>
<dbReference type="AlphaFoldDB" id="A0A8S3I0D7"/>
<gene>
    <name evidence="1" type="ORF">SMN809_LOCUS72665</name>
</gene>
<dbReference type="InterPro" id="IPR036425">
    <property type="entry name" value="MoaB/Mog-like_dom_sf"/>
</dbReference>
<evidence type="ECO:0000313" key="1">
    <source>
        <dbReference type="EMBL" id="CAF5192226.1"/>
    </source>
</evidence>
<dbReference type="Gene3D" id="3.40.980.10">
    <property type="entry name" value="MoaB/Mog-like domain"/>
    <property type="match status" value="1"/>
</dbReference>
<protein>
    <submittedName>
        <fullName evidence="1">Uncharacterized protein</fullName>
    </submittedName>
</protein>
<dbReference type="Proteomes" id="UP000676336">
    <property type="component" value="Unassembled WGS sequence"/>
</dbReference>
<feature type="non-terminal residue" evidence="1">
    <location>
        <position position="1"/>
    </location>
</feature>
<reference evidence="1" key="1">
    <citation type="submission" date="2021-02" db="EMBL/GenBank/DDBJ databases">
        <authorList>
            <person name="Nowell W R."/>
        </authorList>
    </citation>
    <scope>NUCLEOTIDE SEQUENCE</scope>
</reference>
<proteinExistence type="predicted"/>
<accession>A0A8S3I0D7</accession>
<evidence type="ECO:0000313" key="2">
    <source>
        <dbReference type="Proteomes" id="UP000676336"/>
    </source>
</evidence>
<organism evidence="1 2">
    <name type="scientific">Rotaria magnacalcarata</name>
    <dbReference type="NCBI Taxonomy" id="392030"/>
    <lineage>
        <taxon>Eukaryota</taxon>
        <taxon>Metazoa</taxon>
        <taxon>Spiralia</taxon>
        <taxon>Gnathifera</taxon>
        <taxon>Rotifera</taxon>
        <taxon>Eurotatoria</taxon>
        <taxon>Bdelloidea</taxon>
        <taxon>Philodinida</taxon>
        <taxon>Philodinidae</taxon>
        <taxon>Rotaria</taxon>
    </lineage>
</organism>
<dbReference type="EMBL" id="CAJOBI010326173">
    <property type="protein sequence ID" value="CAF5192226.1"/>
    <property type="molecule type" value="Genomic_DNA"/>
</dbReference>
<sequence length="58" mass="6431">FIPVSTSCYDDPTKNHSGRAACQGMKLLKWCDEIRPNLILTTGGTRISLYEITPETTS</sequence>
<name>A0A8S3I0D7_9BILA</name>